<dbReference type="SUPFAM" id="SSF49870">
    <property type="entry name" value="Osmotin, thaumatin-like protein"/>
    <property type="match status" value="1"/>
</dbReference>
<evidence type="ECO:0000313" key="2">
    <source>
        <dbReference type="EMBL" id="VFU10843.1"/>
    </source>
</evidence>
<protein>
    <submittedName>
        <fullName evidence="2">Thaumatin pathogenesis-related protein</fullName>
    </submittedName>
</protein>
<dbReference type="Proteomes" id="UP000294360">
    <property type="component" value="Chromosome"/>
</dbReference>
<dbReference type="KEGG" id="mtun:MTUNDRAET4_3962"/>
<dbReference type="Gene3D" id="2.60.110.10">
    <property type="entry name" value="Thaumatin"/>
    <property type="match status" value="1"/>
</dbReference>
<accession>A0A4U8Z6F0</accession>
<dbReference type="AlphaFoldDB" id="A0A4U8Z6F0"/>
<dbReference type="RefSeq" id="WP_134491753.1">
    <property type="nucleotide sequence ID" value="NZ_CP139089.1"/>
</dbReference>
<evidence type="ECO:0000256" key="1">
    <source>
        <dbReference type="SAM" id="Phobius"/>
    </source>
</evidence>
<name>A0A4U8Z6F0_METTU</name>
<sequence length="537" mass="57238">MTAAIPIQLISGQKATRLTHKIIIIALLAFGFGSIIPLFWGAHAHAQVVDPCLQGLPTPTPQQPAVHRVLQLVNCSNQVVLGAANAAGKAGVVPLKSVFPREKTWVMQPYPPSTPNGNILTIDVPPKWESTIGPGSTGPRIWARTGCRYDIASDRAQCETGGCGGKYDCSAAKLGASVGTTVAEWTFYEQVTAGNITYFKDSPDISAVDGVNLNMDIQPVGGHSVDPFDALGGHDIQWLAQNYPLTKHGQDMRSDARCLEKFRLQRSDLTSGIYAFVIVGNDGKPLGGDGTVACFSNCARYAFPDVPAADCDSSDHNTRCYRWKSFCLNEYPVGSVFGVKCTQDSDCKQGTSCWNNPGSKLDHTCQGRAFIKNATCPSNICTFPYGYIDPVTGQQFFSTQPPFGHCSDIVGDNPKGCIGDDVMHHVMHKAYTWPNDPQVYGGDAPLYRIIFAPGGTTVPITPAGAIPVCSDLPTIYGYSTQYGGPGSNSKPCDVPVNIDKATFAVAHPSPTGASPWACNLSPGGAGNEGVICRWATP</sequence>
<organism evidence="2 3">
    <name type="scientific">Methylocella tundrae</name>
    <dbReference type="NCBI Taxonomy" id="227605"/>
    <lineage>
        <taxon>Bacteria</taxon>
        <taxon>Pseudomonadati</taxon>
        <taxon>Pseudomonadota</taxon>
        <taxon>Alphaproteobacteria</taxon>
        <taxon>Hyphomicrobiales</taxon>
        <taxon>Beijerinckiaceae</taxon>
        <taxon>Methylocella</taxon>
    </lineage>
</organism>
<keyword evidence="1" id="KW-0812">Transmembrane</keyword>
<dbReference type="InterPro" id="IPR037176">
    <property type="entry name" value="Osmotin/thaumatin-like_sf"/>
</dbReference>
<feature type="transmembrane region" description="Helical" evidence="1">
    <location>
        <begin position="22"/>
        <end position="42"/>
    </location>
</feature>
<dbReference type="OrthoDB" id="227157at2"/>
<dbReference type="SMART" id="SM00205">
    <property type="entry name" value="THN"/>
    <property type="match status" value="1"/>
</dbReference>
<dbReference type="PANTHER" id="PTHR31048">
    <property type="entry name" value="OS03G0233200 PROTEIN"/>
    <property type="match status" value="1"/>
</dbReference>
<dbReference type="InterPro" id="IPR001938">
    <property type="entry name" value="Thaumatin"/>
</dbReference>
<evidence type="ECO:0000313" key="3">
    <source>
        <dbReference type="Proteomes" id="UP000294360"/>
    </source>
</evidence>
<keyword evidence="1" id="KW-1133">Transmembrane helix</keyword>
<gene>
    <name evidence="2" type="ORF">MTUNDRAET4_3962</name>
</gene>
<dbReference type="EMBL" id="LR536450">
    <property type="protein sequence ID" value="VFU10843.1"/>
    <property type="molecule type" value="Genomic_DNA"/>
</dbReference>
<dbReference type="Pfam" id="PF00314">
    <property type="entry name" value="Thaumatin"/>
    <property type="match status" value="1"/>
</dbReference>
<keyword evidence="1" id="KW-0472">Membrane</keyword>
<reference evidence="2 3" key="1">
    <citation type="submission" date="2019-03" db="EMBL/GenBank/DDBJ databases">
        <authorList>
            <person name="Kox A.R. M."/>
        </authorList>
    </citation>
    <scope>NUCLEOTIDE SEQUENCE [LARGE SCALE GENOMIC DNA]</scope>
    <source>
        <strain evidence="2">MTUNDRAET4 annotated genome</strain>
    </source>
</reference>
<proteinExistence type="predicted"/>
<dbReference type="PROSITE" id="PS51367">
    <property type="entry name" value="THAUMATIN_2"/>
    <property type="match status" value="1"/>
</dbReference>